<dbReference type="PANTHER" id="PTHR38011">
    <property type="entry name" value="DIHYDROFOLATE REDUCTASE FAMILY PROTEIN (AFU_ORTHOLOGUE AFUA_8G06820)"/>
    <property type="match status" value="1"/>
</dbReference>
<dbReference type="EMBL" id="UFXQ01000001">
    <property type="protein sequence ID" value="STC70589.1"/>
    <property type="molecule type" value="Genomic_DNA"/>
</dbReference>
<feature type="domain" description="Bacterial bifunctional deaminase-reductase C-terminal" evidence="4">
    <location>
        <begin position="28"/>
        <end position="220"/>
    </location>
</feature>
<dbReference type="RefSeq" id="WP_018581300.1">
    <property type="nucleotide sequence ID" value="NZ_LDYD01000008.1"/>
</dbReference>
<keyword evidence="6" id="KW-1185">Reference proteome</keyword>
<dbReference type="InterPro" id="IPR050765">
    <property type="entry name" value="Riboflavin_Biosynth_HTPR"/>
</dbReference>
<evidence type="ECO:0000256" key="1">
    <source>
        <dbReference type="ARBA" id="ARBA00005104"/>
    </source>
</evidence>
<name>A0A376CR76_9CORY</name>
<proteinExistence type="predicted"/>
<sequence length="229" mass="24680">MTIASSFTAADLVGPTLPAATPELRAVAITTLSGASAWDGSSHDLGNPTDEALLLGLRDWAQCILVGANTIRAESYGAPATPIAVVSRSLDFDTTSPFFTAAQHSPLILCPHSSLYDESLVDKRDALEAAGATLVDTSSGSAEEMVEAVRNRGYHRVTCEGGPGIYSMMFNADLVDVFHLTIDPLMHGPVEKHLLAPRPDGTAFEYRMELEDLRATDDSVLFLRYRRVR</sequence>
<reference evidence="5 6" key="1">
    <citation type="submission" date="2018-06" db="EMBL/GenBank/DDBJ databases">
        <authorList>
            <consortium name="Pathogen Informatics"/>
            <person name="Doyle S."/>
        </authorList>
    </citation>
    <scope>NUCLEOTIDE SEQUENCE [LARGE SCALE GENOMIC DNA]</scope>
    <source>
        <strain evidence="5 6">NCTC11862</strain>
    </source>
</reference>
<dbReference type="GO" id="GO:0008703">
    <property type="term" value="F:5-amino-6-(5-phosphoribosylamino)uracil reductase activity"/>
    <property type="evidence" value="ECO:0007669"/>
    <property type="project" value="InterPro"/>
</dbReference>
<evidence type="ECO:0000256" key="3">
    <source>
        <dbReference type="ARBA" id="ARBA00023002"/>
    </source>
</evidence>
<keyword evidence="3" id="KW-0560">Oxidoreductase</keyword>
<evidence type="ECO:0000256" key="2">
    <source>
        <dbReference type="ARBA" id="ARBA00022857"/>
    </source>
</evidence>
<keyword evidence="5" id="KW-0378">Hydrolase</keyword>
<keyword evidence="2" id="KW-0521">NADP</keyword>
<dbReference type="GO" id="GO:0008835">
    <property type="term" value="F:diaminohydroxyphosphoribosylaminopyrimidine deaminase activity"/>
    <property type="evidence" value="ECO:0007669"/>
    <property type="project" value="UniProtKB-EC"/>
</dbReference>
<protein>
    <submittedName>
        <fullName evidence="5">Putative riboflavin specific deaminase</fullName>
        <ecNumber evidence="5">3.5.4.26</ecNumber>
    </submittedName>
</protein>
<evidence type="ECO:0000313" key="6">
    <source>
        <dbReference type="Proteomes" id="UP000254467"/>
    </source>
</evidence>
<dbReference type="InterPro" id="IPR002734">
    <property type="entry name" value="RibDG_C"/>
</dbReference>
<dbReference type="PANTHER" id="PTHR38011:SF7">
    <property type="entry name" value="2,5-DIAMINO-6-RIBOSYLAMINO-4(3H)-PYRIMIDINONE 5'-PHOSPHATE REDUCTASE"/>
    <property type="match status" value="1"/>
</dbReference>
<dbReference type="NCBIfam" id="NF010663">
    <property type="entry name" value="PRK14059.1-1"/>
    <property type="match status" value="1"/>
</dbReference>
<accession>A0A376CR76</accession>
<dbReference type="GO" id="GO:0009231">
    <property type="term" value="P:riboflavin biosynthetic process"/>
    <property type="evidence" value="ECO:0007669"/>
    <property type="project" value="InterPro"/>
</dbReference>
<evidence type="ECO:0000259" key="4">
    <source>
        <dbReference type="Pfam" id="PF01872"/>
    </source>
</evidence>
<evidence type="ECO:0000313" key="5">
    <source>
        <dbReference type="EMBL" id="STC70589.1"/>
    </source>
</evidence>
<dbReference type="Proteomes" id="UP000254467">
    <property type="component" value="Unassembled WGS sequence"/>
</dbReference>
<dbReference type="Gene3D" id="3.40.430.10">
    <property type="entry name" value="Dihydrofolate Reductase, subunit A"/>
    <property type="match status" value="1"/>
</dbReference>
<dbReference type="SUPFAM" id="SSF53597">
    <property type="entry name" value="Dihydrofolate reductase-like"/>
    <property type="match status" value="1"/>
</dbReference>
<dbReference type="InterPro" id="IPR024072">
    <property type="entry name" value="DHFR-like_dom_sf"/>
</dbReference>
<dbReference type="AlphaFoldDB" id="A0A376CR76"/>
<dbReference type="Pfam" id="PF01872">
    <property type="entry name" value="RibD_C"/>
    <property type="match status" value="1"/>
</dbReference>
<dbReference type="STRING" id="35756.GCA_001044155_02406"/>
<gene>
    <name evidence="5" type="primary">ribD_2</name>
    <name evidence="5" type="ORF">NCTC11862_02415</name>
</gene>
<dbReference type="OrthoDB" id="5243299at2"/>
<dbReference type="EC" id="3.5.4.26" evidence="5"/>
<organism evidence="5 6">
    <name type="scientific">Corynebacterium pilosum</name>
    <dbReference type="NCBI Taxonomy" id="35756"/>
    <lineage>
        <taxon>Bacteria</taxon>
        <taxon>Bacillati</taxon>
        <taxon>Actinomycetota</taxon>
        <taxon>Actinomycetes</taxon>
        <taxon>Mycobacteriales</taxon>
        <taxon>Corynebacteriaceae</taxon>
        <taxon>Corynebacterium</taxon>
    </lineage>
</organism>
<comment type="pathway">
    <text evidence="1">Cofactor biosynthesis; riboflavin biosynthesis.</text>
</comment>